<reference evidence="1 2" key="1">
    <citation type="journal article" date="2023" name="Arcadia Sci">
        <title>De novo assembly of a long-read Amblyomma americanum tick genome.</title>
        <authorList>
            <person name="Chou S."/>
            <person name="Poskanzer K.E."/>
            <person name="Rollins M."/>
            <person name="Thuy-Boun P.S."/>
        </authorList>
    </citation>
    <scope>NUCLEOTIDE SEQUENCE [LARGE SCALE GENOMIC DNA]</scope>
    <source>
        <strain evidence="1">F_SG_1</strain>
        <tissue evidence="1">Salivary glands</tissue>
    </source>
</reference>
<accession>A0AAQ4ERE8</accession>
<evidence type="ECO:0000313" key="2">
    <source>
        <dbReference type="Proteomes" id="UP001321473"/>
    </source>
</evidence>
<keyword evidence="2" id="KW-1185">Reference proteome</keyword>
<dbReference type="Proteomes" id="UP001321473">
    <property type="component" value="Unassembled WGS sequence"/>
</dbReference>
<organism evidence="1 2">
    <name type="scientific">Amblyomma americanum</name>
    <name type="common">Lone star tick</name>
    <dbReference type="NCBI Taxonomy" id="6943"/>
    <lineage>
        <taxon>Eukaryota</taxon>
        <taxon>Metazoa</taxon>
        <taxon>Ecdysozoa</taxon>
        <taxon>Arthropoda</taxon>
        <taxon>Chelicerata</taxon>
        <taxon>Arachnida</taxon>
        <taxon>Acari</taxon>
        <taxon>Parasitiformes</taxon>
        <taxon>Ixodida</taxon>
        <taxon>Ixodoidea</taxon>
        <taxon>Ixodidae</taxon>
        <taxon>Amblyomminae</taxon>
        <taxon>Amblyomma</taxon>
    </lineage>
</organism>
<proteinExistence type="predicted"/>
<dbReference type="AlphaFoldDB" id="A0AAQ4ERE8"/>
<protein>
    <submittedName>
        <fullName evidence="1">Uncharacterized protein</fullName>
    </submittedName>
</protein>
<comment type="caution">
    <text evidence="1">The sequence shown here is derived from an EMBL/GenBank/DDBJ whole genome shotgun (WGS) entry which is preliminary data.</text>
</comment>
<name>A0AAQ4ERE8_AMBAM</name>
<sequence>MSVRNLTSQFLAAATVYTQNCGHDCGLSEDPEPNRAFSGFAVYCSQAEHADDCVPLDSAFRGPQVDHFQPATVWSSNLSHLPMTKIRAIKQKRVKRLQCCQGNRCTTAGREPFRGILRGSSSRPEYFMTSSVHFQPRWTACRIMSATHS</sequence>
<dbReference type="EMBL" id="JARKHS020012074">
    <property type="protein sequence ID" value="KAK8777230.1"/>
    <property type="molecule type" value="Genomic_DNA"/>
</dbReference>
<gene>
    <name evidence="1" type="ORF">V5799_029425</name>
</gene>
<evidence type="ECO:0000313" key="1">
    <source>
        <dbReference type="EMBL" id="KAK8777230.1"/>
    </source>
</evidence>